<reference evidence="1" key="1">
    <citation type="submission" date="2022-03" db="EMBL/GenBank/DDBJ databases">
        <authorList>
            <person name="Sayadi A."/>
        </authorList>
    </citation>
    <scope>NUCLEOTIDE SEQUENCE</scope>
</reference>
<accession>A0A9P0KTF5</accession>
<organism evidence="1 2">
    <name type="scientific">Acanthoscelides obtectus</name>
    <name type="common">Bean weevil</name>
    <name type="synonym">Bruchus obtectus</name>
    <dbReference type="NCBI Taxonomy" id="200917"/>
    <lineage>
        <taxon>Eukaryota</taxon>
        <taxon>Metazoa</taxon>
        <taxon>Ecdysozoa</taxon>
        <taxon>Arthropoda</taxon>
        <taxon>Hexapoda</taxon>
        <taxon>Insecta</taxon>
        <taxon>Pterygota</taxon>
        <taxon>Neoptera</taxon>
        <taxon>Endopterygota</taxon>
        <taxon>Coleoptera</taxon>
        <taxon>Polyphaga</taxon>
        <taxon>Cucujiformia</taxon>
        <taxon>Chrysomeloidea</taxon>
        <taxon>Chrysomelidae</taxon>
        <taxon>Bruchinae</taxon>
        <taxon>Bruchini</taxon>
        <taxon>Acanthoscelides</taxon>
    </lineage>
</organism>
<dbReference type="OrthoDB" id="46189at2759"/>
<dbReference type="PANTHER" id="PTHR45913:SF20">
    <property type="entry name" value="GENERAL TRANSCRIPTION FACTOR II-I REPEAT DOMAIN-CONTAINING PROTEIN 2"/>
    <property type="match status" value="1"/>
</dbReference>
<evidence type="ECO:0000313" key="2">
    <source>
        <dbReference type="Proteomes" id="UP001152888"/>
    </source>
</evidence>
<dbReference type="PANTHER" id="PTHR45913">
    <property type="entry name" value="EPM2A-INTERACTING PROTEIN 1"/>
    <property type="match status" value="1"/>
</dbReference>
<sequence length="283" mass="31752">MKRHYTTLHAKTFRQYSENSRQAIITEYRKKLKQQTSFFKKSDSDNKCSIAASYKIELEIAKAKKPFSDGVLIKKCAIEMAKQLNELNLAEKLGNSLNDFSVAEEMLDLIPLHGTTKGTGIFEAVNKLLSDYGGFDKCSCIVTDGARVLTETEIGFAGLLKQNSINCPMIHCLVHQESLCGKSLRQINVMKVAVKITNIVRGGNRALAHREFRDFLAEVDATYGDLLLHTDKPLTISVENVSRADLQLELCHLQSDPFYQGRNETGLDFLSYCQENDTPTCET</sequence>
<keyword evidence="2" id="KW-1185">Reference proteome</keyword>
<dbReference type="EMBL" id="CAKOFQ010006905">
    <property type="protein sequence ID" value="CAH1981182.1"/>
    <property type="molecule type" value="Genomic_DNA"/>
</dbReference>
<proteinExistence type="predicted"/>
<dbReference type="Proteomes" id="UP001152888">
    <property type="component" value="Unassembled WGS sequence"/>
</dbReference>
<dbReference type="AlphaFoldDB" id="A0A9P0KTF5"/>
<evidence type="ECO:0000313" key="1">
    <source>
        <dbReference type="EMBL" id="CAH1981182.1"/>
    </source>
</evidence>
<protein>
    <submittedName>
        <fullName evidence="1">Uncharacterized protein</fullName>
    </submittedName>
</protein>
<gene>
    <name evidence="1" type="ORF">ACAOBT_LOCUS14350</name>
</gene>
<name>A0A9P0KTF5_ACAOB</name>
<comment type="caution">
    <text evidence="1">The sequence shown here is derived from an EMBL/GenBank/DDBJ whole genome shotgun (WGS) entry which is preliminary data.</text>
</comment>